<keyword evidence="3" id="KW-1185">Reference proteome</keyword>
<comment type="caution">
    <text evidence="2">The sequence shown here is derived from an EMBL/GenBank/DDBJ whole genome shotgun (WGS) entry which is preliminary data.</text>
</comment>
<evidence type="ECO:0000313" key="2">
    <source>
        <dbReference type="EMBL" id="KAK4422655.1"/>
    </source>
</evidence>
<accession>A0AAE1Y2Y6</accession>
<reference evidence="2" key="1">
    <citation type="submission" date="2020-06" db="EMBL/GenBank/DDBJ databases">
        <authorList>
            <person name="Li T."/>
            <person name="Hu X."/>
            <person name="Zhang T."/>
            <person name="Song X."/>
            <person name="Zhang H."/>
            <person name="Dai N."/>
            <person name="Sheng W."/>
            <person name="Hou X."/>
            <person name="Wei L."/>
        </authorList>
    </citation>
    <scope>NUCLEOTIDE SEQUENCE</scope>
    <source>
        <strain evidence="2">3651</strain>
        <tissue evidence="2">Leaf</tissue>
    </source>
</reference>
<dbReference type="EMBL" id="JACGWO010000007">
    <property type="protein sequence ID" value="KAK4422655.1"/>
    <property type="molecule type" value="Genomic_DNA"/>
</dbReference>
<feature type="region of interest" description="Disordered" evidence="1">
    <location>
        <begin position="1"/>
        <end position="23"/>
    </location>
</feature>
<feature type="compositionally biased region" description="Polar residues" evidence="1">
    <location>
        <begin position="1"/>
        <end position="11"/>
    </location>
</feature>
<sequence length="129" mass="14730">MQPINELQNVSLDPKKTSKQAFVSKRSPRDLRLEYLQDALASNIAKQALASKRNLRNGPYLEYRQKAIALKEAFASKTSPRDLRLEYLQEALASNIAKQAFASKRNLRIEWPLPQISPEGHCLERGLRL</sequence>
<organism evidence="2 3">
    <name type="scientific">Sesamum alatum</name>
    <dbReference type="NCBI Taxonomy" id="300844"/>
    <lineage>
        <taxon>Eukaryota</taxon>
        <taxon>Viridiplantae</taxon>
        <taxon>Streptophyta</taxon>
        <taxon>Embryophyta</taxon>
        <taxon>Tracheophyta</taxon>
        <taxon>Spermatophyta</taxon>
        <taxon>Magnoliopsida</taxon>
        <taxon>eudicotyledons</taxon>
        <taxon>Gunneridae</taxon>
        <taxon>Pentapetalae</taxon>
        <taxon>asterids</taxon>
        <taxon>lamiids</taxon>
        <taxon>Lamiales</taxon>
        <taxon>Pedaliaceae</taxon>
        <taxon>Sesamum</taxon>
    </lineage>
</organism>
<protein>
    <submittedName>
        <fullName evidence="2">Uncharacterized protein</fullName>
    </submittedName>
</protein>
<gene>
    <name evidence="2" type="ORF">Salat_1848000</name>
</gene>
<evidence type="ECO:0000256" key="1">
    <source>
        <dbReference type="SAM" id="MobiDB-lite"/>
    </source>
</evidence>
<dbReference type="Proteomes" id="UP001293254">
    <property type="component" value="Unassembled WGS sequence"/>
</dbReference>
<proteinExistence type="predicted"/>
<name>A0AAE1Y2Y6_9LAMI</name>
<reference evidence="2" key="2">
    <citation type="journal article" date="2024" name="Plant">
        <title>Genomic evolution and insights into agronomic trait innovations of Sesamum species.</title>
        <authorList>
            <person name="Miao H."/>
            <person name="Wang L."/>
            <person name="Qu L."/>
            <person name="Liu H."/>
            <person name="Sun Y."/>
            <person name="Le M."/>
            <person name="Wang Q."/>
            <person name="Wei S."/>
            <person name="Zheng Y."/>
            <person name="Lin W."/>
            <person name="Duan Y."/>
            <person name="Cao H."/>
            <person name="Xiong S."/>
            <person name="Wang X."/>
            <person name="Wei L."/>
            <person name="Li C."/>
            <person name="Ma Q."/>
            <person name="Ju M."/>
            <person name="Zhao R."/>
            <person name="Li G."/>
            <person name="Mu C."/>
            <person name="Tian Q."/>
            <person name="Mei H."/>
            <person name="Zhang T."/>
            <person name="Gao T."/>
            <person name="Zhang H."/>
        </authorList>
    </citation>
    <scope>NUCLEOTIDE SEQUENCE</scope>
    <source>
        <strain evidence="2">3651</strain>
    </source>
</reference>
<evidence type="ECO:0000313" key="3">
    <source>
        <dbReference type="Proteomes" id="UP001293254"/>
    </source>
</evidence>
<dbReference type="AlphaFoldDB" id="A0AAE1Y2Y6"/>